<dbReference type="EMBL" id="BLXT01004117">
    <property type="protein sequence ID" value="GFO09728.1"/>
    <property type="molecule type" value="Genomic_DNA"/>
</dbReference>
<reference evidence="2 3" key="1">
    <citation type="journal article" date="2021" name="Elife">
        <title>Chloroplast acquisition without the gene transfer in kleptoplastic sea slugs, Plakobranchus ocellatus.</title>
        <authorList>
            <person name="Maeda T."/>
            <person name="Takahashi S."/>
            <person name="Yoshida T."/>
            <person name="Shimamura S."/>
            <person name="Takaki Y."/>
            <person name="Nagai Y."/>
            <person name="Toyoda A."/>
            <person name="Suzuki Y."/>
            <person name="Arimoto A."/>
            <person name="Ishii H."/>
            <person name="Satoh N."/>
            <person name="Nishiyama T."/>
            <person name="Hasebe M."/>
            <person name="Maruyama T."/>
            <person name="Minagawa J."/>
            <person name="Obokata J."/>
            <person name="Shigenobu S."/>
        </authorList>
    </citation>
    <scope>NUCLEOTIDE SEQUENCE [LARGE SCALE GENOMIC DNA]</scope>
</reference>
<feature type="region of interest" description="Disordered" evidence="1">
    <location>
        <begin position="1"/>
        <end position="39"/>
    </location>
</feature>
<protein>
    <submittedName>
        <fullName evidence="2">Uncharacterized protein</fullName>
    </submittedName>
</protein>
<sequence length="150" mass="17438">MEGNQPSSSQEDDMIPLSKVRNRNSTDAGSSDEDISLADLRRTGFPISDFDDSDADPEYKPEKQKTWVYKKIVFIRKTRVMLLLKDRQSKRTMTCCRGHNREVNYKRKVKLNEKTAKMTRMSMPMMRTYKSEDEKEPGTLLNGKGTYENN</sequence>
<accession>A0AAV4AQU9</accession>
<gene>
    <name evidence="2" type="ORF">PoB_003623300</name>
</gene>
<dbReference type="Proteomes" id="UP000735302">
    <property type="component" value="Unassembled WGS sequence"/>
</dbReference>
<comment type="caution">
    <text evidence="2">The sequence shown here is derived from an EMBL/GenBank/DDBJ whole genome shotgun (WGS) entry which is preliminary data.</text>
</comment>
<keyword evidence="3" id="KW-1185">Reference proteome</keyword>
<proteinExistence type="predicted"/>
<name>A0AAV4AQU9_9GAST</name>
<evidence type="ECO:0000256" key="1">
    <source>
        <dbReference type="SAM" id="MobiDB-lite"/>
    </source>
</evidence>
<feature type="region of interest" description="Disordered" evidence="1">
    <location>
        <begin position="130"/>
        <end position="150"/>
    </location>
</feature>
<dbReference type="AlphaFoldDB" id="A0AAV4AQU9"/>
<organism evidence="2 3">
    <name type="scientific">Plakobranchus ocellatus</name>
    <dbReference type="NCBI Taxonomy" id="259542"/>
    <lineage>
        <taxon>Eukaryota</taxon>
        <taxon>Metazoa</taxon>
        <taxon>Spiralia</taxon>
        <taxon>Lophotrochozoa</taxon>
        <taxon>Mollusca</taxon>
        <taxon>Gastropoda</taxon>
        <taxon>Heterobranchia</taxon>
        <taxon>Euthyneura</taxon>
        <taxon>Panpulmonata</taxon>
        <taxon>Sacoglossa</taxon>
        <taxon>Placobranchoidea</taxon>
        <taxon>Plakobranchidae</taxon>
        <taxon>Plakobranchus</taxon>
    </lineage>
</organism>
<evidence type="ECO:0000313" key="3">
    <source>
        <dbReference type="Proteomes" id="UP000735302"/>
    </source>
</evidence>
<evidence type="ECO:0000313" key="2">
    <source>
        <dbReference type="EMBL" id="GFO09728.1"/>
    </source>
</evidence>